<keyword evidence="4" id="KW-1185">Reference proteome</keyword>
<sequence>MPYIPIRGVNHYYEWIGTSDHSKTSGKPIMVFVHGWGGSARYWESTAQALSDTFDCLLYDLRGFGRSCLPADQQPGAENQQATLQQSVDKTVTAETELLQAAESTEDLIYELESYADDLAALLEALGLERVYLNAHSMGASIAVFFLNLYPQFVERAILTCSGIFEYDEKAFSAFYRFGGYVVKFRPRWLAKIPFANRMFMARFLHKPLPDAISQAFLEDFLLADYKAALGTIFTSVSKKATEVMPQEFTKLTVPTLLIAGEHDIIIPASMGQQAADLSEKVEYSLIPGTAHFPMMEDPETYLQRVRDFTHVKQPSL</sequence>
<dbReference type="Pfam" id="PF00561">
    <property type="entry name" value="Abhydrolase_1"/>
    <property type="match status" value="1"/>
</dbReference>
<protein>
    <submittedName>
        <fullName evidence="3">Alpha/beta hydrolase</fullName>
    </submittedName>
</protein>
<dbReference type="Gene3D" id="3.40.50.1820">
    <property type="entry name" value="alpha/beta hydrolase"/>
    <property type="match status" value="1"/>
</dbReference>
<evidence type="ECO:0000256" key="1">
    <source>
        <dbReference type="ARBA" id="ARBA00022801"/>
    </source>
</evidence>
<name>A0ABV0J8C2_9CYAN</name>
<dbReference type="InterPro" id="IPR000073">
    <property type="entry name" value="AB_hydrolase_1"/>
</dbReference>
<dbReference type="GO" id="GO:0016787">
    <property type="term" value="F:hydrolase activity"/>
    <property type="evidence" value="ECO:0007669"/>
    <property type="project" value="UniProtKB-KW"/>
</dbReference>
<keyword evidence="1 3" id="KW-0378">Hydrolase</keyword>
<evidence type="ECO:0000259" key="2">
    <source>
        <dbReference type="Pfam" id="PF00561"/>
    </source>
</evidence>
<evidence type="ECO:0000313" key="4">
    <source>
        <dbReference type="Proteomes" id="UP001464891"/>
    </source>
</evidence>
<reference evidence="3 4" key="1">
    <citation type="submission" date="2022-04" db="EMBL/GenBank/DDBJ databases">
        <title>Positive selection, recombination, and allopatry shape intraspecific diversity of widespread and dominant cyanobacteria.</title>
        <authorList>
            <person name="Wei J."/>
            <person name="Shu W."/>
            <person name="Hu C."/>
        </authorList>
    </citation>
    <scope>NUCLEOTIDE SEQUENCE [LARGE SCALE GENOMIC DNA]</scope>
    <source>
        <strain evidence="3 4">GB2-A4</strain>
    </source>
</reference>
<dbReference type="SUPFAM" id="SSF53474">
    <property type="entry name" value="alpha/beta-Hydrolases"/>
    <property type="match status" value="1"/>
</dbReference>
<dbReference type="InterPro" id="IPR050266">
    <property type="entry name" value="AB_hydrolase_sf"/>
</dbReference>
<dbReference type="InterPro" id="IPR000639">
    <property type="entry name" value="Epox_hydrolase-like"/>
</dbReference>
<dbReference type="PANTHER" id="PTHR43798">
    <property type="entry name" value="MONOACYLGLYCEROL LIPASE"/>
    <property type="match status" value="1"/>
</dbReference>
<dbReference type="RefSeq" id="WP_190438390.1">
    <property type="nucleotide sequence ID" value="NZ_JAMPKM010000004.1"/>
</dbReference>
<accession>A0ABV0J8C2</accession>
<gene>
    <name evidence="3" type="ORF">NC998_09700</name>
</gene>
<dbReference type="InterPro" id="IPR029058">
    <property type="entry name" value="AB_hydrolase_fold"/>
</dbReference>
<evidence type="ECO:0000313" key="3">
    <source>
        <dbReference type="EMBL" id="MEP0817370.1"/>
    </source>
</evidence>
<proteinExistence type="predicted"/>
<dbReference type="PRINTS" id="PR00412">
    <property type="entry name" value="EPOXHYDRLASE"/>
</dbReference>
<dbReference type="PANTHER" id="PTHR43798:SF31">
    <property type="entry name" value="AB HYDROLASE SUPERFAMILY PROTEIN YCLE"/>
    <property type="match status" value="1"/>
</dbReference>
<dbReference type="Proteomes" id="UP001464891">
    <property type="component" value="Unassembled WGS sequence"/>
</dbReference>
<comment type="caution">
    <text evidence="3">The sequence shown here is derived from an EMBL/GenBank/DDBJ whole genome shotgun (WGS) entry which is preliminary data.</text>
</comment>
<feature type="domain" description="AB hydrolase-1" evidence="2">
    <location>
        <begin position="28"/>
        <end position="299"/>
    </location>
</feature>
<organism evidence="3 4">
    <name type="scientific">Trichocoleus desertorum GB2-A4</name>
    <dbReference type="NCBI Taxonomy" id="2933944"/>
    <lineage>
        <taxon>Bacteria</taxon>
        <taxon>Bacillati</taxon>
        <taxon>Cyanobacteriota</taxon>
        <taxon>Cyanophyceae</taxon>
        <taxon>Leptolyngbyales</taxon>
        <taxon>Trichocoleusaceae</taxon>
        <taxon>Trichocoleus</taxon>
    </lineage>
</organism>
<dbReference type="EMBL" id="JAMPKM010000004">
    <property type="protein sequence ID" value="MEP0817370.1"/>
    <property type="molecule type" value="Genomic_DNA"/>
</dbReference>